<feature type="signal peptide" evidence="1">
    <location>
        <begin position="1"/>
        <end position="26"/>
    </location>
</feature>
<dbReference type="Proteomes" id="UP001500630">
    <property type="component" value="Unassembled WGS sequence"/>
</dbReference>
<dbReference type="Gene3D" id="2.60.120.1390">
    <property type="match status" value="1"/>
</dbReference>
<gene>
    <name evidence="2" type="ORF">GCM10022419_069870</name>
</gene>
<evidence type="ECO:0000256" key="1">
    <source>
        <dbReference type="SAM" id="SignalP"/>
    </source>
</evidence>
<organism evidence="2 3">
    <name type="scientific">Nonomuraea rosea</name>
    <dbReference type="NCBI Taxonomy" id="638574"/>
    <lineage>
        <taxon>Bacteria</taxon>
        <taxon>Bacillati</taxon>
        <taxon>Actinomycetota</taxon>
        <taxon>Actinomycetes</taxon>
        <taxon>Streptosporangiales</taxon>
        <taxon>Streptosporangiaceae</taxon>
        <taxon>Nonomuraea</taxon>
    </lineage>
</organism>
<feature type="chain" id="PRO_5047125837" evidence="1">
    <location>
        <begin position="27"/>
        <end position="184"/>
    </location>
</feature>
<name>A0ABP6Y6X8_9ACTN</name>
<reference evidence="3" key="1">
    <citation type="journal article" date="2019" name="Int. J. Syst. Evol. Microbiol.">
        <title>The Global Catalogue of Microorganisms (GCM) 10K type strain sequencing project: providing services to taxonomists for standard genome sequencing and annotation.</title>
        <authorList>
            <consortium name="The Broad Institute Genomics Platform"/>
            <consortium name="The Broad Institute Genome Sequencing Center for Infectious Disease"/>
            <person name="Wu L."/>
            <person name="Ma J."/>
        </authorList>
    </citation>
    <scope>NUCLEOTIDE SEQUENCE [LARGE SCALE GENOMIC DNA]</scope>
    <source>
        <strain evidence="3">JCM 17326</strain>
    </source>
</reference>
<dbReference type="RefSeq" id="WP_345568533.1">
    <property type="nucleotide sequence ID" value="NZ_BAABDQ010000018.1"/>
</dbReference>
<keyword evidence="1" id="KW-0732">Signal</keyword>
<keyword evidence="3" id="KW-1185">Reference proteome</keyword>
<accession>A0ABP6Y6X8</accession>
<proteinExistence type="predicted"/>
<sequence>MPRSRHFLLLAALATGLLTVPAPAHAAVDGKGPIGWDLYRRLDRLAELPVGVQTEQFSSFDRTGDNDDGFGGRYSCLSTSAAGCVIAEHTGAGEVEAIWFTRDEGDVTRTGRITIELDGRKAVDAPLQDLVDGKLGAPFVHPLVGNADQSSGGVHVEVPMPYTRSMRITTEHNPLFQYAAWSLR</sequence>
<dbReference type="EMBL" id="BAABDQ010000018">
    <property type="protein sequence ID" value="GAA3578437.1"/>
    <property type="molecule type" value="Genomic_DNA"/>
</dbReference>
<evidence type="ECO:0000313" key="2">
    <source>
        <dbReference type="EMBL" id="GAA3578437.1"/>
    </source>
</evidence>
<evidence type="ECO:0000313" key="3">
    <source>
        <dbReference type="Proteomes" id="UP001500630"/>
    </source>
</evidence>
<protein>
    <submittedName>
        <fullName evidence="2">Uncharacterized protein</fullName>
    </submittedName>
</protein>
<comment type="caution">
    <text evidence="2">The sequence shown here is derived from an EMBL/GenBank/DDBJ whole genome shotgun (WGS) entry which is preliminary data.</text>
</comment>